<gene>
    <name evidence="1" type="ORF">BJ969_003174</name>
</gene>
<comment type="caution">
    <text evidence="1">The sequence shown here is derived from an EMBL/GenBank/DDBJ whole genome shotgun (WGS) entry which is preliminary data.</text>
</comment>
<evidence type="ECO:0000313" key="1">
    <source>
        <dbReference type="EMBL" id="MBB5070086.1"/>
    </source>
</evidence>
<sequence length="169" mass="18590">MPEPLTISGTVEASYHQFFLLDVDTYPEDAGRLSWQDNGLVTTTTGILAISTGIHTGPARLVVERLSSAPPLTTRTWDDVVETSLHVPQRELRVAGLMQEPSPELRTPVQVDSTLCRVRVHASGRDTAFDVAVSDAVEDYLVQLWETDSDDPDAIMHATSSYGTRMRGH</sequence>
<accession>A0A840NCR2</accession>
<dbReference type="RefSeq" id="WP_184479664.1">
    <property type="nucleotide sequence ID" value="NZ_JACHIV010000001.1"/>
</dbReference>
<dbReference type="AlphaFoldDB" id="A0A840NCR2"/>
<proteinExistence type="predicted"/>
<dbReference type="EMBL" id="JACHIV010000001">
    <property type="protein sequence ID" value="MBB5070086.1"/>
    <property type="molecule type" value="Genomic_DNA"/>
</dbReference>
<name>A0A840NCR2_9PSEU</name>
<reference evidence="1 2" key="1">
    <citation type="submission" date="2020-08" db="EMBL/GenBank/DDBJ databases">
        <title>Sequencing the genomes of 1000 actinobacteria strains.</title>
        <authorList>
            <person name="Klenk H.-P."/>
        </authorList>
    </citation>
    <scope>NUCLEOTIDE SEQUENCE [LARGE SCALE GENOMIC DNA]</scope>
    <source>
        <strain evidence="1 2">DSM 45582</strain>
    </source>
</reference>
<dbReference type="Proteomes" id="UP000580474">
    <property type="component" value="Unassembled WGS sequence"/>
</dbReference>
<evidence type="ECO:0000313" key="2">
    <source>
        <dbReference type="Proteomes" id="UP000580474"/>
    </source>
</evidence>
<organism evidence="1 2">
    <name type="scientific">Saccharopolyspora gloriosae</name>
    <dbReference type="NCBI Taxonomy" id="455344"/>
    <lineage>
        <taxon>Bacteria</taxon>
        <taxon>Bacillati</taxon>
        <taxon>Actinomycetota</taxon>
        <taxon>Actinomycetes</taxon>
        <taxon>Pseudonocardiales</taxon>
        <taxon>Pseudonocardiaceae</taxon>
        <taxon>Saccharopolyspora</taxon>
    </lineage>
</organism>
<protein>
    <submittedName>
        <fullName evidence="1">Uncharacterized protein</fullName>
    </submittedName>
</protein>
<keyword evidence="2" id="KW-1185">Reference proteome</keyword>